<dbReference type="EMBL" id="JBJQND010000001">
    <property type="protein sequence ID" value="KAL3891647.1"/>
    <property type="molecule type" value="Genomic_DNA"/>
</dbReference>
<evidence type="ECO:0000313" key="2">
    <source>
        <dbReference type="Proteomes" id="UP001634394"/>
    </source>
</evidence>
<dbReference type="AlphaFoldDB" id="A0ABD3XZJ7"/>
<protein>
    <recommendedName>
        <fullName evidence="3">EB domain-containing protein</fullName>
    </recommendedName>
</protein>
<sequence>MASVRISSVINNSYTSVIQAQQCFDINDCIPSLCGDGYTAMCASDMGDQICMCVGRSSISCTTVADCRRHTCESSRDPHEHCIDGHCRCLHHN</sequence>
<accession>A0ABD3XZJ7</accession>
<proteinExistence type="predicted"/>
<name>A0ABD3XZJ7_SINWO</name>
<keyword evidence="2" id="KW-1185">Reference proteome</keyword>
<evidence type="ECO:0000313" key="1">
    <source>
        <dbReference type="EMBL" id="KAL3891647.1"/>
    </source>
</evidence>
<evidence type="ECO:0008006" key="3">
    <source>
        <dbReference type="Google" id="ProtNLM"/>
    </source>
</evidence>
<reference evidence="1 2" key="1">
    <citation type="submission" date="2024-11" db="EMBL/GenBank/DDBJ databases">
        <title>Chromosome-level genome assembly of the freshwater bivalve Anodonta woodiana.</title>
        <authorList>
            <person name="Chen X."/>
        </authorList>
    </citation>
    <scope>NUCLEOTIDE SEQUENCE [LARGE SCALE GENOMIC DNA]</scope>
    <source>
        <strain evidence="1">MN2024</strain>
        <tissue evidence="1">Gills</tissue>
    </source>
</reference>
<gene>
    <name evidence="1" type="ORF">ACJMK2_003899</name>
</gene>
<organism evidence="1 2">
    <name type="scientific">Sinanodonta woodiana</name>
    <name type="common">Chinese pond mussel</name>
    <name type="synonym">Anodonta woodiana</name>
    <dbReference type="NCBI Taxonomy" id="1069815"/>
    <lineage>
        <taxon>Eukaryota</taxon>
        <taxon>Metazoa</taxon>
        <taxon>Spiralia</taxon>
        <taxon>Lophotrochozoa</taxon>
        <taxon>Mollusca</taxon>
        <taxon>Bivalvia</taxon>
        <taxon>Autobranchia</taxon>
        <taxon>Heteroconchia</taxon>
        <taxon>Palaeoheterodonta</taxon>
        <taxon>Unionida</taxon>
        <taxon>Unionoidea</taxon>
        <taxon>Unionidae</taxon>
        <taxon>Unioninae</taxon>
        <taxon>Sinanodonta</taxon>
    </lineage>
</organism>
<dbReference type="Proteomes" id="UP001634394">
    <property type="component" value="Unassembled WGS sequence"/>
</dbReference>
<comment type="caution">
    <text evidence="1">The sequence shown here is derived from an EMBL/GenBank/DDBJ whole genome shotgun (WGS) entry which is preliminary data.</text>
</comment>